<feature type="domain" description="Acyltransferase 3" evidence="2">
    <location>
        <begin position="60"/>
        <end position="423"/>
    </location>
</feature>
<protein>
    <submittedName>
        <fullName evidence="3">Transmembrane protein</fullName>
    </submittedName>
</protein>
<keyword evidence="1 3" id="KW-0812">Transmembrane</keyword>
<feature type="transmembrane region" description="Helical" evidence="1">
    <location>
        <begin position="304"/>
        <end position="324"/>
    </location>
</feature>
<dbReference type="InterPro" id="IPR002656">
    <property type="entry name" value="Acyl_transf_3_dom"/>
</dbReference>
<dbReference type="InterPro" id="IPR050623">
    <property type="entry name" value="Glucan_succinyl_AcylTrfase"/>
</dbReference>
<dbReference type="PANTHER" id="PTHR36927">
    <property type="entry name" value="BLR4337 PROTEIN"/>
    <property type="match status" value="1"/>
</dbReference>
<proteinExistence type="predicted"/>
<dbReference type="AlphaFoldDB" id="B2FQ78"/>
<keyword evidence="1" id="KW-1133">Transmembrane helix</keyword>
<organism evidence="3 4">
    <name type="scientific">Stenotrophomonas maltophilia (strain K279a)</name>
    <dbReference type="NCBI Taxonomy" id="522373"/>
    <lineage>
        <taxon>Bacteria</taxon>
        <taxon>Pseudomonadati</taxon>
        <taxon>Pseudomonadota</taxon>
        <taxon>Gammaproteobacteria</taxon>
        <taxon>Lysobacterales</taxon>
        <taxon>Lysobacteraceae</taxon>
        <taxon>Stenotrophomonas</taxon>
        <taxon>Stenotrophomonas maltophilia group</taxon>
    </lineage>
</organism>
<dbReference type="Pfam" id="PF01757">
    <property type="entry name" value="Acyl_transf_3"/>
    <property type="match status" value="1"/>
</dbReference>
<dbReference type="Proteomes" id="UP000008840">
    <property type="component" value="Chromosome"/>
</dbReference>
<feature type="transmembrane region" description="Helical" evidence="1">
    <location>
        <begin position="377"/>
        <end position="397"/>
    </location>
</feature>
<dbReference type="EnsemblBacteria" id="CAQ45723">
    <property type="protein sequence ID" value="CAQ45723"/>
    <property type="gene ID" value="Smlt2225"/>
</dbReference>
<feature type="transmembrane region" description="Helical" evidence="1">
    <location>
        <begin position="230"/>
        <end position="254"/>
    </location>
</feature>
<feature type="transmembrane region" description="Helical" evidence="1">
    <location>
        <begin position="409"/>
        <end position="427"/>
    </location>
</feature>
<feature type="transmembrane region" description="Helical" evidence="1">
    <location>
        <begin position="202"/>
        <end position="223"/>
    </location>
</feature>
<gene>
    <name evidence="3" type="ordered locus">Smlt2225</name>
</gene>
<feature type="transmembrane region" description="Helical" evidence="1">
    <location>
        <begin position="139"/>
        <end position="156"/>
    </location>
</feature>
<sequence length="454" mass="51579">MSLRCSSLPQGTKGSGSIGPTTPAIGHCVGSSGPLPVAARTGRRHLGSTLRHTTTMTRRYDIDALRVFAFALLILYHTAMAYVDDWGFHLKSVHAAEWLQWPMLFVNRWRMSLLFLISGIAIALMRPEGRLLRFAGLRTWRLLLPLLFGMFVIVPIQPYCEGVANGHVAPGFGHFLLRYWQVRPWPEGSFAGWQYGITWNHLWYLAYLWNYTLALALLMPLLGTAVVRRAVTFCAASPMLLIGLPSALLLAWVIWLEPIYPSTNALLSDWYQHAKYATVFLAGYLLGREPVFWQRVVALRRTTLWLALAAVGWYLGLRILGQVLPADSLLRQWPEPFWDLQGRASQSLYVWTALLAILGWGKVFLDRPFRWLPYCTEAIYPWYMLHQSLIIALLFWLRPLQLGPWMEPALLLGGTVGGCLLIHELLIRRVRWLRPLFGLRAEPPAASKARTVAL</sequence>
<keyword evidence="1" id="KW-0472">Membrane</keyword>
<dbReference type="HOGENOM" id="CLU_036182_0_0_6"/>
<evidence type="ECO:0000313" key="4">
    <source>
        <dbReference type="Proteomes" id="UP000008840"/>
    </source>
</evidence>
<dbReference type="GO" id="GO:0016747">
    <property type="term" value="F:acyltransferase activity, transferring groups other than amino-acyl groups"/>
    <property type="evidence" value="ECO:0007669"/>
    <property type="project" value="InterPro"/>
</dbReference>
<dbReference type="KEGG" id="sml:Smlt2225"/>
<evidence type="ECO:0000313" key="3">
    <source>
        <dbReference type="EMBL" id="CAQ45723.1"/>
    </source>
</evidence>
<evidence type="ECO:0000256" key="1">
    <source>
        <dbReference type="SAM" id="Phobius"/>
    </source>
</evidence>
<feature type="transmembrane region" description="Helical" evidence="1">
    <location>
        <begin position="109"/>
        <end position="127"/>
    </location>
</feature>
<feature type="transmembrane region" description="Helical" evidence="1">
    <location>
        <begin position="64"/>
        <end position="83"/>
    </location>
</feature>
<dbReference type="PANTHER" id="PTHR36927:SF3">
    <property type="entry name" value="GLUCANS BIOSYNTHESIS PROTEIN C"/>
    <property type="match status" value="1"/>
</dbReference>
<keyword evidence="4" id="KW-1185">Reference proteome</keyword>
<evidence type="ECO:0000259" key="2">
    <source>
        <dbReference type="Pfam" id="PF01757"/>
    </source>
</evidence>
<name>B2FQ78_STRMK</name>
<dbReference type="EMBL" id="AM743169">
    <property type="protein sequence ID" value="CAQ45723.1"/>
    <property type="molecule type" value="Genomic_DNA"/>
</dbReference>
<accession>B2FQ78</accession>
<feature type="transmembrane region" description="Helical" evidence="1">
    <location>
        <begin position="344"/>
        <end position="365"/>
    </location>
</feature>
<reference evidence="3 4" key="1">
    <citation type="journal article" date="2008" name="Genome Biol.">
        <title>The complete genome, comparative and functional analysis of Stenotrophomonas maltophilia reveals an organism heavily shielded by drug resistance determinants.</title>
        <authorList>
            <person name="Crossman L.C."/>
            <person name="Gould V.C."/>
            <person name="Dow J.M."/>
            <person name="Vernikos G.S."/>
            <person name="Okazaki A."/>
            <person name="Sebaihia M."/>
            <person name="Saunders D."/>
            <person name="Arrowsmith C."/>
            <person name="Carver T."/>
            <person name="Peters N."/>
            <person name="Adlem E."/>
            <person name="Kerhornou A."/>
            <person name="Lord A."/>
            <person name="Murphy L."/>
            <person name="Seeger K."/>
            <person name="Squares R."/>
            <person name="Rutter S."/>
            <person name="Quail M.A."/>
            <person name="Rajandream M.A."/>
            <person name="Harris D."/>
            <person name="Churcher C."/>
            <person name="Bentley S.D."/>
            <person name="Parkhill J."/>
            <person name="Thomson N.R."/>
            <person name="Avison M.B."/>
        </authorList>
    </citation>
    <scope>NUCLEOTIDE SEQUENCE [LARGE SCALE GENOMIC DNA]</scope>
    <source>
        <strain evidence="3 4">K279a</strain>
    </source>
</reference>
<feature type="transmembrane region" description="Helical" evidence="1">
    <location>
        <begin position="274"/>
        <end position="292"/>
    </location>
</feature>
<dbReference type="eggNOG" id="COG1835">
    <property type="taxonomic scope" value="Bacteria"/>
</dbReference>